<proteinExistence type="predicted"/>
<sequence length="137" mass="15556">MMFKGLLICYYMQTHSFVADHQTRNQLQTELKLNSPCQKVARSDVILGKVWSATYGVPHVFSFNHGVTLGDNSSKIMLREQRKSLGFLLNTDAMGSFKIWRYSDNRGSTSSNTLDVFLLHLSRPFPLSNISCCKSFP</sequence>
<name>A0A8T0VHD5_PANVG</name>
<accession>A0A8T0VHD5</accession>
<gene>
    <name evidence="1" type="ORF">PVAP13_2NG230046</name>
</gene>
<reference evidence="1" key="1">
    <citation type="submission" date="2020-05" db="EMBL/GenBank/DDBJ databases">
        <title>WGS assembly of Panicum virgatum.</title>
        <authorList>
            <person name="Lovell J.T."/>
            <person name="Jenkins J."/>
            <person name="Shu S."/>
            <person name="Juenger T.E."/>
            <person name="Schmutz J."/>
        </authorList>
    </citation>
    <scope>NUCLEOTIDE SEQUENCE</scope>
    <source>
        <strain evidence="1">AP13</strain>
    </source>
</reference>
<protein>
    <submittedName>
        <fullName evidence="1">Uncharacterized protein</fullName>
    </submittedName>
</protein>
<dbReference type="Proteomes" id="UP000823388">
    <property type="component" value="Chromosome 2N"/>
</dbReference>
<evidence type="ECO:0000313" key="2">
    <source>
        <dbReference type="Proteomes" id="UP000823388"/>
    </source>
</evidence>
<organism evidence="1 2">
    <name type="scientific">Panicum virgatum</name>
    <name type="common">Blackwell switchgrass</name>
    <dbReference type="NCBI Taxonomy" id="38727"/>
    <lineage>
        <taxon>Eukaryota</taxon>
        <taxon>Viridiplantae</taxon>
        <taxon>Streptophyta</taxon>
        <taxon>Embryophyta</taxon>
        <taxon>Tracheophyta</taxon>
        <taxon>Spermatophyta</taxon>
        <taxon>Magnoliopsida</taxon>
        <taxon>Liliopsida</taxon>
        <taxon>Poales</taxon>
        <taxon>Poaceae</taxon>
        <taxon>PACMAD clade</taxon>
        <taxon>Panicoideae</taxon>
        <taxon>Panicodae</taxon>
        <taxon>Paniceae</taxon>
        <taxon>Panicinae</taxon>
        <taxon>Panicum</taxon>
        <taxon>Panicum sect. Hiantes</taxon>
    </lineage>
</organism>
<evidence type="ECO:0000313" key="1">
    <source>
        <dbReference type="EMBL" id="KAG2632113.1"/>
    </source>
</evidence>
<comment type="caution">
    <text evidence="1">The sequence shown here is derived from an EMBL/GenBank/DDBJ whole genome shotgun (WGS) entry which is preliminary data.</text>
</comment>
<dbReference type="EMBL" id="CM029040">
    <property type="protein sequence ID" value="KAG2632113.1"/>
    <property type="molecule type" value="Genomic_DNA"/>
</dbReference>
<dbReference type="AlphaFoldDB" id="A0A8T0VHD5"/>
<keyword evidence="2" id="KW-1185">Reference proteome</keyword>